<dbReference type="PANTHER" id="PTHR12936:SF0">
    <property type="entry name" value="ANAPHASE-PROMOTING COMPLEX SUBUNIT 10"/>
    <property type="match status" value="1"/>
</dbReference>
<evidence type="ECO:0000256" key="5">
    <source>
        <dbReference type="ARBA" id="ARBA00023306"/>
    </source>
</evidence>
<reference evidence="8 9" key="1">
    <citation type="submission" date="2017-08" db="EMBL/GenBank/DDBJ databases">
        <title>Acidophilic green algal genome provides insights into adaptation to an acidic environment.</title>
        <authorList>
            <person name="Hirooka S."/>
            <person name="Hirose Y."/>
            <person name="Kanesaki Y."/>
            <person name="Higuchi S."/>
            <person name="Fujiwara T."/>
            <person name="Onuma R."/>
            <person name="Era A."/>
            <person name="Ohbayashi R."/>
            <person name="Uzuka A."/>
            <person name="Nozaki H."/>
            <person name="Yoshikawa H."/>
            <person name="Miyagishima S.Y."/>
        </authorList>
    </citation>
    <scope>NUCLEOTIDE SEQUENCE [LARGE SCALE GENOMIC DNA]</scope>
    <source>
        <strain evidence="8 9">NIES-2499</strain>
    </source>
</reference>
<dbReference type="Pfam" id="PF03256">
    <property type="entry name" value="ANAPC10"/>
    <property type="match status" value="1"/>
</dbReference>
<dbReference type="EMBL" id="BEGY01000010">
    <property type="protein sequence ID" value="GAX74944.1"/>
    <property type="molecule type" value="Genomic_DNA"/>
</dbReference>
<evidence type="ECO:0000256" key="4">
    <source>
        <dbReference type="ARBA" id="ARBA00022786"/>
    </source>
</evidence>
<keyword evidence="3 6" id="KW-0498">Mitosis</keyword>
<dbReference type="GO" id="GO:0051301">
    <property type="term" value="P:cell division"/>
    <property type="evidence" value="ECO:0007669"/>
    <property type="project" value="UniProtKB-KW"/>
</dbReference>
<evidence type="ECO:0000256" key="6">
    <source>
        <dbReference type="PIRNR" id="PIRNR028841"/>
    </source>
</evidence>
<dbReference type="PROSITE" id="PS51284">
    <property type="entry name" value="DOC"/>
    <property type="match status" value="1"/>
</dbReference>
<comment type="caution">
    <text evidence="8">The sequence shown here is derived from an EMBL/GenBank/DDBJ whole genome shotgun (WGS) entry which is preliminary data.</text>
</comment>
<evidence type="ECO:0000256" key="2">
    <source>
        <dbReference type="ARBA" id="ARBA00022618"/>
    </source>
</evidence>
<keyword evidence="2 6" id="KW-0132">Cell division</keyword>
<gene>
    <name evidence="8" type="ORF">CEUSTIGMA_g2390.t1</name>
</gene>
<proteinExistence type="inferred from homology"/>
<keyword evidence="5 6" id="KW-0131">Cell cycle</keyword>
<dbReference type="STRING" id="1157962.A0A250WVS5"/>
<evidence type="ECO:0000313" key="9">
    <source>
        <dbReference type="Proteomes" id="UP000232323"/>
    </source>
</evidence>
<comment type="similarity">
    <text evidence="1 6">Belongs to the APC10 family.</text>
</comment>
<dbReference type="InterPro" id="IPR016901">
    <property type="entry name" value="APC10/Doc1"/>
</dbReference>
<keyword evidence="9" id="KW-1185">Reference proteome</keyword>
<evidence type="ECO:0000256" key="3">
    <source>
        <dbReference type="ARBA" id="ARBA00022776"/>
    </source>
</evidence>
<comment type="function">
    <text evidence="6">Component of the anaphase promoting complex/cyclosome (APC/C), a cell cycle-regulated E3 ubiquitin-protein ligase complex that controls progression through mitosis and the G1 phase of the cell cycle.</text>
</comment>
<dbReference type="GO" id="GO:0005680">
    <property type="term" value="C:anaphase-promoting complex"/>
    <property type="evidence" value="ECO:0007669"/>
    <property type="project" value="InterPro"/>
</dbReference>
<dbReference type="SMART" id="SM01337">
    <property type="entry name" value="APC10"/>
    <property type="match status" value="1"/>
</dbReference>
<dbReference type="Proteomes" id="UP000232323">
    <property type="component" value="Unassembled WGS sequence"/>
</dbReference>
<name>A0A250WVS5_9CHLO</name>
<dbReference type="GO" id="GO:0070979">
    <property type="term" value="P:protein K11-linked ubiquitination"/>
    <property type="evidence" value="ECO:0007669"/>
    <property type="project" value="TreeGrafter"/>
</dbReference>
<dbReference type="InterPro" id="IPR004939">
    <property type="entry name" value="APC_su10/DOC_dom"/>
</dbReference>
<dbReference type="AlphaFoldDB" id="A0A250WVS5"/>
<evidence type="ECO:0000256" key="1">
    <source>
        <dbReference type="ARBA" id="ARBA00006762"/>
    </source>
</evidence>
<organism evidence="8 9">
    <name type="scientific">Chlamydomonas eustigma</name>
    <dbReference type="NCBI Taxonomy" id="1157962"/>
    <lineage>
        <taxon>Eukaryota</taxon>
        <taxon>Viridiplantae</taxon>
        <taxon>Chlorophyta</taxon>
        <taxon>core chlorophytes</taxon>
        <taxon>Chlorophyceae</taxon>
        <taxon>CS clade</taxon>
        <taxon>Chlamydomonadales</taxon>
        <taxon>Chlamydomonadaceae</taxon>
        <taxon>Chlamydomonas</taxon>
    </lineage>
</organism>
<evidence type="ECO:0000313" key="8">
    <source>
        <dbReference type="EMBL" id="GAX74944.1"/>
    </source>
</evidence>
<dbReference type="CDD" id="cd08366">
    <property type="entry name" value="APC10"/>
    <property type="match status" value="1"/>
</dbReference>
<dbReference type="PIRSF" id="PIRSF028841">
    <property type="entry name" value="APC10_sub"/>
    <property type="match status" value="1"/>
</dbReference>
<dbReference type="PANTHER" id="PTHR12936">
    <property type="entry name" value="ANAPHASE-PROMOTING COMPLEX 10"/>
    <property type="match status" value="1"/>
</dbReference>
<accession>A0A250WVS5</accession>
<protein>
    <recommendedName>
        <fullName evidence="6">Anaphase-promoting complex subunit 10</fullName>
    </recommendedName>
</protein>
<evidence type="ECO:0000259" key="7">
    <source>
        <dbReference type="PROSITE" id="PS51284"/>
    </source>
</evidence>
<sequence>MSQQSYIPPSRTEITDGIMQEDEVDRNLKEIGHLAIWSVSSAKPGCGVDCLRDHLADTFWQSDGVQPHFINMQFNKLVEFKELRICLDYKTDESYTPRKFSIRLGTGVHDLREIRVVEVEEPSGCIRIPLMECAEDINQDRCKDFSTNGINIRGFFLQVAILSNHQNGRDTHVRGVSVFGPRTDPLDSLNLPCSLLSTNMQMYATVR</sequence>
<dbReference type="OrthoDB" id="24948at2759"/>
<dbReference type="GO" id="GO:0031145">
    <property type="term" value="P:anaphase-promoting complex-dependent catabolic process"/>
    <property type="evidence" value="ECO:0007669"/>
    <property type="project" value="InterPro"/>
</dbReference>
<keyword evidence="4 6" id="KW-0833">Ubl conjugation pathway</keyword>
<dbReference type="InterPro" id="IPR008979">
    <property type="entry name" value="Galactose-bd-like_sf"/>
</dbReference>
<feature type="domain" description="DOC" evidence="7">
    <location>
        <begin position="7"/>
        <end position="205"/>
    </location>
</feature>
<dbReference type="Gene3D" id="2.60.120.260">
    <property type="entry name" value="Galactose-binding domain-like"/>
    <property type="match status" value="1"/>
</dbReference>
<dbReference type="SUPFAM" id="SSF49785">
    <property type="entry name" value="Galactose-binding domain-like"/>
    <property type="match status" value="1"/>
</dbReference>